<dbReference type="InterPro" id="IPR036388">
    <property type="entry name" value="WH-like_DNA-bd_sf"/>
</dbReference>
<evidence type="ECO:0000256" key="1">
    <source>
        <dbReference type="ARBA" id="ARBA00009437"/>
    </source>
</evidence>
<dbReference type="RefSeq" id="WP_073274790.1">
    <property type="nucleotide sequence ID" value="NZ_FRAC01000009.1"/>
</dbReference>
<evidence type="ECO:0000313" key="7">
    <source>
        <dbReference type="Proteomes" id="UP000184386"/>
    </source>
</evidence>
<dbReference type="SUPFAM" id="SSF46785">
    <property type="entry name" value="Winged helix' DNA-binding domain"/>
    <property type="match status" value="1"/>
</dbReference>
<gene>
    <name evidence="6" type="ORF">SAMN02745136_01691</name>
</gene>
<dbReference type="PRINTS" id="PR00039">
    <property type="entry name" value="HTHLYSR"/>
</dbReference>
<evidence type="ECO:0000256" key="4">
    <source>
        <dbReference type="ARBA" id="ARBA00023163"/>
    </source>
</evidence>
<keyword evidence="4" id="KW-0804">Transcription</keyword>
<dbReference type="OrthoDB" id="9785745at2"/>
<dbReference type="Pfam" id="PF03466">
    <property type="entry name" value="LysR_substrate"/>
    <property type="match status" value="1"/>
</dbReference>
<dbReference type="STRING" id="1121322.SAMN02745136_01691"/>
<dbReference type="FunFam" id="1.10.10.10:FF:000001">
    <property type="entry name" value="LysR family transcriptional regulator"/>
    <property type="match status" value="1"/>
</dbReference>
<keyword evidence="3" id="KW-0238">DNA-binding</keyword>
<dbReference type="CDD" id="cd08420">
    <property type="entry name" value="PBP2_CysL_like"/>
    <property type="match status" value="1"/>
</dbReference>
<organism evidence="6 7">
    <name type="scientific">Anaerocolumna jejuensis DSM 15929</name>
    <dbReference type="NCBI Taxonomy" id="1121322"/>
    <lineage>
        <taxon>Bacteria</taxon>
        <taxon>Bacillati</taxon>
        <taxon>Bacillota</taxon>
        <taxon>Clostridia</taxon>
        <taxon>Lachnospirales</taxon>
        <taxon>Lachnospiraceae</taxon>
        <taxon>Anaerocolumna</taxon>
    </lineage>
</organism>
<evidence type="ECO:0000256" key="2">
    <source>
        <dbReference type="ARBA" id="ARBA00023015"/>
    </source>
</evidence>
<protein>
    <submittedName>
        <fullName evidence="6">Transcriptional regulator</fullName>
    </submittedName>
</protein>
<comment type="similarity">
    <text evidence="1">Belongs to the LysR transcriptional regulatory family.</text>
</comment>
<dbReference type="PROSITE" id="PS50931">
    <property type="entry name" value="HTH_LYSR"/>
    <property type="match status" value="1"/>
</dbReference>
<evidence type="ECO:0000259" key="5">
    <source>
        <dbReference type="PROSITE" id="PS50931"/>
    </source>
</evidence>
<proteinExistence type="inferred from homology"/>
<keyword evidence="2" id="KW-0805">Transcription regulation</keyword>
<dbReference type="EMBL" id="FRAC01000009">
    <property type="protein sequence ID" value="SHK10189.1"/>
    <property type="molecule type" value="Genomic_DNA"/>
</dbReference>
<reference evidence="6 7" key="1">
    <citation type="submission" date="2016-11" db="EMBL/GenBank/DDBJ databases">
        <authorList>
            <person name="Jaros S."/>
            <person name="Januszkiewicz K."/>
            <person name="Wedrychowicz H."/>
        </authorList>
    </citation>
    <scope>NUCLEOTIDE SEQUENCE [LARGE SCALE GENOMIC DNA]</scope>
    <source>
        <strain evidence="6 7">DSM 15929</strain>
    </source>
</reference>
<dbReference type="PANTHER" id="PTHR30126:SF39">
    <property type="entry name" value="HTH-TYPE TRANSCRIPTIONAL REGULATOR CYSL"/>
    <property type="match status" value="1"/>
</dbReference>
<keyword evidence="7" id="KW-1185">Reference proteome</keyword>
<accession>A0A1M6PQD3</accession>
<dbReference type="InterPro" id="IPR005119">
    <property type="entry name" value="LysR_subst-bd"/>
</dbReference>
<feature type="domain" description="HTH lysR-type" evidence="5">
    <location>
        <begin position="1"/>
        <end position="58"/>
    </location>
</feature>
<dbReference type="GO" id="GO:0000976">
    <property type="term" value="F:transcription cis-regulatory region binding"/>
    <property type="evidence" value="ECO:0007669"/>
    <property type="project" value="TreeGrafter"/>
</dbReference>
<sequence>MTLRHFQIFVAVCDNKNMTAAANSMFMSQSAVSQAVSELEEYYNVRLFERLSKKLYLTQAGEKLLSYARHIIGLNAAAENEMRALRKKGNIRIGASVTVGSCVLPKLVSDFRRESPGLTIEVTEDNTSKIEQMIINDKLDLGLVEGEITSSDIKSRSLTDDVLVLICAKDHPFAKRSRIEPKELEKENFILREVGSGTRKTFENVMAENSLKWTATWTCNNADTIKMAVAEDLGISVISKRAVSKELEEGLLKAVNINGLIFIRQFKLIYHKNKYFTEAIKSFTELCLLKYKDLTEE</sequence>
<dbReference type="InterPro" id="IPR000847">
    <property type="entry name" value="LysR_HTH_N"/>
</dbReference>
<evidence type="ECO:0000256" key="3">
    <source>
        <dbReference type="ARBA" id="ARBA00023125"/>
    </source>
</evidence>
<dbReference type="PANTHER" id="PTHR30126">
    <property type="entry name" value="HTH-TYPE TRANSCRIPTIONAL REGULATOR"/>
    <property type="match status" value="1"/>
</dbReference>
<dbReference type="Pfam" id="PF00126">
    <property type="entry name" value="HTH_1"/>
    <property type="match status" value="1"/>
</dbReference>
<dbReference type="Gene3D" id="1.10.10.10">
    <property type="entry name" value="Winged helix-like DNA-binding domain superfamily/Winged helix DNA-binding domain"/>
    <property type="match status" value="1"/>
</dbReference>
<name>A0A1M6PQD3_9FIRM</name>
<evidence type="ECO:0000313" key="6">
    <source>
        <dbReference type="EMBL" id="SHK10189.1"/>
    </source>
</evidence>
<dbReference type="SUPFAM" id="SSF53850">
    <property type="entry name" value="Periplasmic binding protein-like II"/>
    <property type="match status" value="1"/>
</dbReference>
<dbReference type="Proteomes" id="UP000184386">
    <property type="component" value="Unassembled WGS sequence"/>
</dbReference>
<dbReference type="InterPro" id="IPR036390">
    <property type="entry name" value="WH_DNA-bd_sf"/>
</dbReference>
<dbReference type="Gene3D" id="3.40.190.290">
    <property type="match status" value="1"/>
</dbReference>
<dbReference type="AlphaFoldDB" id="A0A1M6PQD3"/>
<dbReference type="GO" id="GO:0003700">
    <property type="term" value="F:DNA-binding transcription factor activity"/>
    <property type="evidence" value="ECO:0007669"/>
    <property type="project" value="InterPro"/>
</dbReference>